<reference evidence="5 6" key="1">
    <citation type="submission" date="2024-01" db="EMBL/GenBank/DDBJ databases">
        <title>Genomic insights into the taxonomy and metabolism of the cyanobacterium Pannus brasiliensis CCIBt3594.</title>
        <authorList>
            <person name="Machado M."/>
            <person name="Botero N.B."/>
            <person name="Andreote A.P.D."/>
            <person name="Feitosa A.M.T."/>
            <person name="Popin R."/>
            <person name="Sivonen K."/>
            <person name="Fiore M.F."/>
        </authorList>
    </citation>
    <scope>NUCLEOTIDE SEQUENCE [LARGE SCALE GENOMIC DNA]</scope>
    <source>
        <strain evidence="5 6">CCIBt3594</strain>
    </source>
</reference>
<sequence length="263" mass="31195">MNSYNISFQSIVDNDILTRVDRRSSGAVGLAIALTIIALWSIILPVLLSLNLREVWIGFIQIAILWQMFLDTGLFITAHDAMHGAVYRKNPKINHSIGALTCFLYCFFPYKELFKKHALHHNHPASELDPDYHDGRHSNPIAWYLYFMKSYWSWYQFIGMTVLYYISIRLFHVEPLNFWLLLAFPLILSSLQLFYFGTYLPHREPIEGYKTDNRARTIELPVFWSFLACYHFGYHNEHHQYPRVPWWQLPTVYRQNRQLKSIS</sequence>
<feature type="transmembrane region" description="Helical" evidence="3">
    <location>
        <begin position="178"/>
        <end position="200"/>
    </location>
</feature>
<dbReference type="Pfam" id="PF00487">
    <property type="entry name" value="FA_desaturase"/>
    <property type="match status" value="1"/>
</dbReference>
<comment type="cofactor">
    <cofactor evidence="1">
        <name>Fe(2+)</name>
        <dbReference type="ChEBI" id="CHEBI:29033"/>
    </cofactor>
</comment>
<proteinExistence type="inferred from homology"/>
<accession>A0AAW9QLB8</accession>
<dbReference type="InterPro" id="IPR005804">
    <property type="entry name" value="FA_desaturase_dom"/>
</dbReference>
<dbReference type="RefSeq" id="WP_332865375.1">
    <property type="nucleotide sequence ID" value="NZ_JBAFSM010000021.1"/>
</dbReference>
<evidence type="ECO:0000256" key="1">
    <source>
        <dbReference type="ARBA" id="ARBA00001954"/>
    </source>
</evidence>
<evidence type="ECO:0000259" key="4">
    <source>
        <dbReference type="Pfam" id="PF00487"/>
    </source>
</evidence>
<organism evidence="5 6">
    <name type="scientific">Pannus brasiliensis CCIBt3594</name>
    <dbReference type="NCBI Taxonomy" id="1427578"/>
    <lineage>
        <taxon>Bacteria</taxon>
        <taxon>Bacillati</taxon>
        <taxon>Cyanobacteriota</taxon>
        <taxon>Cyanophyceae</taxon>
        <taxon>Oscillatoriophycideae</taxon>
        <taxon>Chroococcales</taxon>
        <taxon>Microcystaceae</taxon>
        <taxon>Pannus</taxon>
    </lineage>
</organism>
<keyword evidence="6" id="KW-1185">Reference proteome</keyword>
<evidence type="ECO:0000256" key="2">
    <source>
        <dbReference type="ARBA" id="ARBA00008749"/>
    </source>
</evidence>
<dbReference type="Proteomes" id="UP001328733">
    <property type="component" value="Unassembled WGS sequence"/>
</dbReference>
<comment type="similarity">
    <text evidence="2">Belongs to the fatty acid desaturase type 2 family.</text>
</comment>
<feature type="transmembrane region" description="Helical" evidence="3">
    <location>
        <begin position="55"/>
        <end position="78"/>
    </location>
</feature>
<evidence type="ECO:0000256" key="3">
    <source>
        <dbReference type="SAM" id="Phobius"/>
    </source>
</evidence>
<comment type="caution">
    <text evidence="5">The sequence shown here is derived from an EMBL/GenBank/DDBJ whole genome shotgun (WGS) entry which is preliminary data.</text>
</comment>
<dbReference type="EC" id="1.14.19.-" evidence="5"/>
<dbReference type="GO" id="GO:0006629">
    <property type="term" value="P:lipid metabolic process"/>
    <property type="evidence" value="ECO:0007669"/>
    <property type="project" value="InterPro"/>
</dbReference>
<feature type="domain" description="Fatty acid desaturase" evidence="4">
    <location>
        <begin position="154"/>
        <end position="258"/>
    </location>
</feature>
<evidence type="ECO:0000313" key="6">
    <source>
        <dbReference type="Proteomes" id="UP001328733"/>
    </source>
</evidence>
<dbReference type="EMBL" id="JBAFSM010000021">
    <property type="protein sequence ID" value="MEG3437893.1"/>
    <property type="molecule type" value="Genomic_DNA"/>
</dbReference>
<feature type="transmembrane region" description="Helical" evidence="3">
    <location>
        <begin position="93"/>
        <end position="110"/>
    </location>
</feature>
<gene>
    <name evidence="5" type="ORF">V0288_12265</name>
</gene>
<keyword evidence="3" id="KW-1133">Transmembrane helix</keyword>
<feature type="transmembrane region" description="Helical" evidence="3">
    <location>
        <begin position="27"/>
        <end position="48"/>
    </location>
</feature>
<dbReference type="InterPro" id="IPR054681">
    <property type="entry name" value="CrtW-like"/>
</dbReference>
<feature type="transmembrane region" description="Helical" evidence="3">
    <location>
        <begin position="154"/>
        <end position="172"/>
    </location>
</feature>
<dbReference type="GO" id="GO:0016491">
    <property type="term" value="F:oxidoreductase activity"/>
    <property type="evidence" value="ECO:0007669"/>
    <property type="project" value="UniProtKB-KW"/>
</dbReference>
<keyword evidence="3" id="KW-0472">Membrane</keyword>
<name>A0AAW9QLB8_9CHRO</name>
<keyword evidence="5" id="KW-0560">Oxidoreductase</keyword>
<keyword evidence="3" id="KW-0812">Transmembrane</keyword>
<dbReference type="AlphaFoldDB" id="A0AAW9QLB8"/>
<dbReference type="NCBIfam" id="NF045690">
    <property type="entry name" value="BCarotKetCrtW"/>
    <property type="match status" value="1"/>
</dbReference>
<evidence type="ECO:0000313" key="5">
    <source>
        <dbReference type="EMBL" id="MEG3437893.1"/>
    </source>
</evidence>
<protein>
    <submittedName>
        <fullName evidence="5">Fatty acid desaturase</fullName>
        <ecNumber evidence="5">1.14.19.-</ecNumber>
    </submittedName>
</protein>